<dbReference type="RefSeq" id="WP_136080314.1">
    <property type="nucleotide sequence ID" value="NZ_CAAHFG010000002.1"/>
</dbReference>
<dbReference type="Proteomes" id="UP000366872">
    <property type="component" value="Unassembled WGS sequence"/>
</dbReference>
<dbReference type="AlphaFoldDB" id="A0A6C2U4B9"/>
<sequence length="99" mass="11126">MATNLNQIGVKARKESKLVFTSLYHHICDVDNLRACFHALKSGKATGLDKVTKEEYGAKLEENLLDLSGRLKRMGYRPGVKRRSYIPKAGSDNLILHLI</sequence>
<proteinExistence type="predicted"/>
<organism evidence="1 2">
    <name type="scientific">Pontiella desulfatans</name>
    <dbReference type="NCBI Taxonomy" id="2750659"/>
    <lineage>
        <taxon>Bacteria</taxon>
        <taxon>Pseudomonadati</taxon>
        <taxon>Kiritimatiellota</taxon>
        <taxon>Kiritimatiellia</taxon>
        <taxon>Kiritimatiellales</taxon>
        <taxon>Pontiellaceae</taxon>
        <taxon>Pontiella</taxon>
    </lineage>
</organism>
<evidence type="ECO:0000313" key="2">
    <source>
        <dbReference type="Proteomes" id="UP000366872"/>
    </source>
</evidence>
<evidence type="ECO:0000313" key="1">
    <source>
        <dbReference type="EMBL" id="VGO14679.1"/>
    </source>
</evidence>
<gene>
    <name evidence="1" type="ORF">PDESU_03246</name>
</gene>
<dbReference type="EMBL" id="CAAHFG010000002">
    <property type="protein sequence ID" value="VGO14679.1"/>
    <property type="molecule type" value="Genomic_DNA"/>
</dbReference>
<accession>A0A6C2U4B9</accession>
<name>A0A6C2U4B9_PONDE</name>
<protein>
    <recommendedName>
        <fullName evidence="3">Group II intron-encoded protein LtrA</fullName>
    </recommendedName>
</protein>
<reference evidence="1 2" key="1">
    <citation type="submission" date="2019-04" db="EMBL/GenBank/DDBJ databases">
        <authorList>
            <person name="Van Vliet M D."/>
        </authorList>
    </citation>
    <scope>NUCLEOTIDE SEQUENCE [LARGE SCALE GENOMIC DNA]</scope>
    <source>
        <strain evidence="1 2">F1</strain>
    </source>
</reference>
<evidence type="ECO:0008006" key="3">
    <source>
        <dbReference type="Google" id="ProtNLM"/>
    </source>
</evidence>
<keyword evidence="2" id="KW-1185">Reference proteome</keyword>